<evidence type="ECO:0000259" key="3">
    <source>
        <dbReference type="PROSITE" id="PS50011"/>
    </source>
</evidence>
<dbReference type="Gene3D" id="1.10.510.10">
    <property type="entry name" value="Transferase(Phosphotransferase) domain 1"/>
    <property type="match status" value="1"/>
</dbReference>
<dbReference type="PANTHER" id="PTHR24417:SF7">
    <property type="entry name" value="CHROMATIN MODIFICATION-RELATED PROTEIN EAF1"/>
    <property type="match status" value="1"/>
</dbReference>
<dbReference type="PANTHER" id="PTHR24417">
    <property type="entry name" value="SERINE/THREONINE-PROTEIN KINASE LMTK1"/>
    <property type="match status" value="1"/>
</dbReference>
<dbReference type="InterPro" id="IPR001245">
    <property type="entry name" value="Ser-Thr/Tyr_kinase_cat_dom"/>
</dbReference>
<proteinExistence type="predicted"/>
<dbReference type="Gene3D" id="3.30.200.20">
    <property type="entry name" value="Phosphorylase Kinase, domain 1"/>
    <property type="match status" value="1"/>
</dbReference>
<evidence type="ECO:0000256" key="1">
    <source>
        <dbReference type="PROSITE-ProRule" id="PRU10141"/>
    </source>
</evidence>
<dbReference type="InterPro" id="IPR000719">
    <property type="entry name" value="Prot_kinase_dom"/>
</dbReference>
<accession>A0ABM1C2Z2</accession>
<protein>
    <submittedName>
        <fullName evidence="5">Serine/threonine-protein kinase LMTK3-like</fullName>
    </submittedName>
</protein>
<dbReference type="InterPro" id="IPR017441">
    <property type="entry name" value="Protein_kinase_ATP_BS"/>
</dbReference>
<feature type="region of interest" description="Disordered" evidence="2">
    <location>
        <begin position="1"/>
        <end position="22"/>
    </location>
</feature>
<dbReference type="InterPro" id="IPR011009">
    <property type="entry name" value="Kinase-like_dom_sf"/>
</dbReference>
<feature type="domain" description="Protein kinase" evidence="3">
    <location>
        <begin position="106"/>
        <end position="302"/>
    </location>
</feature>
<dbReference type="PROSITE" id="PS00107">
    <property type="entry name" value="PROTEIN_KINASE_ATP"/>
    <property type="match status" value="1"/>
</dbReference>
<dbReference type="SUPFAM" id="SSF56112">
    <property type="entry name" value="Protein kinase-like (PK-like)"/>
    <property type="match status" value="1"/>
</dbReference>
<keyword evidence="1" id="KW-0067">ATP-binding</keyword>
<dbReference type="RefSeq" id="XP_013793280.1">
    <property type="nucleotide sequence ID" value="XM_013937826.1"/>
</dbReference>
<feature type="binding site" evidence="1">
    <location>
        <position position="140"/>
    </location>
    <ligand>
        <name>ATP</name>
        <dbReference type="ChEBI" id="CHEBI:30616"/>
    </ligand>
</feature>
<feature type="non-terminal residue" evidence="5">
    <location>
        <position position="1"/>
    </location>
</feature>
<dbReference type="PROSITE" id="PS50011">
    <property type="entry name" value="PROTEIN_KINASE_DOM"/>
    <property type="match status" value="1"/>
</dbReference>
<dbReference type="SMART" id="SM00220">
    <property type="entry name" value="S_TKc"/>
    <property type="match status" value="1"/>
</dbReference>
<dbReference type="GeneID" id="106477235"/>
<feature type="non-terminal residue" evidence="5">
    <location>
        <position position="302"/>
    </location>
</feature>
<organism evidence="4 5">
    <name type="scientific">Limulus polyphemus</name>
    <name type="common">Atlantic horseshoe crab</name>
    <dbReference type="NCBI Taxonomy" id="6850"/>
    <lineage>
        <taxon>Eukaryota</taxon>
        <taxon>Metazoa</taxon>
        <taxon>Ecdysozoa</taxon>
        <taxon>Arthropoda</taxon>
        <taxon>Chelicerata</taxon>
        <taxon>Merostomata</taxon>
        <taxon>Xiphosura</taxon>
        <taxon>Limulidae</taxon>
        <taxon>Limulus</taxon>
    </lineage>
</organism>
<sequence>SHEHQNGVTRHHFNTGNYTRQPDTPIVDSEFTIFPPPSTVGDQYIGLLHKNEVSFEPLPEIRPRRQGKEISSSRYPPRPAYSTYGVTRRFSIHDWFDEPHFPRDQLQYLQEVGFGWFGQVVEGEAQNINPSERRSKVVVKILREDASPSQLASFLDEVQPYRDLKHPNILQLLSRCLESNPFLLIMEHCTQDMKQFLIEHRHDSELLLKGGQILSMMCDVANALQYMHEHGFISRDLAARNCFVTSSITVKLGDYGTSIQKYKDDYYYLGDIALPVRWCAPETVFCTETTIETKQLTREANV</sequence>
<keyword evidence="1" id="KW-0547">Nucleotide-binding</keyword>
<dbReference type="Proteomes" id="UP000694941">
    <property type="component" value="Unplaced"/>
</dbReference>
<reference evidence="5" key="1">
    <citation type="submission" date="2025-08" db="UniProtKB">
        <authorList>
            <consortium name="RefSeq"/>
        </authorList>
    </citation>
    <scope>IDENTIFICATION</scope>
    <source>
        <tissue evidence="5">Muscle</tissue>
    </source>
</reference>
<name>A0ABM1C2Z2_LIMPO</name>
<evidence type="ECO:0000313" key="5">
    <source>
        <dbReference type="RefSeq" id="XP_013793280.1"/>
    </source>
</evidence>
<gene>
    <name evidence="5" type="primary">LOC106477235</name>
</gene>
<evidence type="ECO:0000313" key="4">
    <source>
        <dbReference type="Proteomes" id="UP000694941"/>
    </source>
</evidence>
<keyword evidence="4" id="KW-1185">Reference proteome</keyword>
<evidence type="ECO:0000256" key="2">
    <source>
        <dbReference type="SAM" id="MobiDB-lite"/>
    </source>
</evidence>
<dbReference type="Pfam" id="PF07714">
    <property type="entry name" value="PK_Tyr_Ser-Thr"/>
    <property type="match status" value="1"/>
</dbReference>